<dbReference type="EMBL" id="SMSJ01000124">
    <property type="protein sequence ID" value="TDH58401.1"/>
    <property type="molecule type" value="Genomic_DNA"/>
</dbReference>
<comment type="caution">
    <text evidence="1">The sequence shown here is derived from an EMBL/GenBank/DDBJ whole genome shotgun (WGS) entry which is preliminary data.</text>
</comment>
<dbReference type="RefSeq" id="WP_133292764.1">
    <property type="nucleotide sequence ID" value="NZ_SMSJ01000124.1"/>
</dbReference>
<proteinExistence type="predicted"/>
<protein>
    <recommendedName>
        <fullName evidence="3">DUF4089 domain-containing protein</fullName>
    </recommendedName>
</protein>
<accession>A0A4R5Q7Z5</accession>
<evidence type="ECO:0000313" key="1">
    <source>
        <dbReference type="EMBL" id="TDH58401.1"/>
    </source>
</evidence>
<name>A0A4R5Q7Z5_9PROT</name>
<organism evidence="1 2">
    <name type="scientific">Dankookia rubra</name>
    <dbReference type="NCBI Taxonomy" id="1442381"/>
    <lineage>
        <taxon>Bacteria</taxon>
        <taxon>Pseudomonadati</taxon>
        <taxon>Pseudomonadota</taxon>
        <taxon>Alphaproteobacteria</taxon>
        <taxon>Acetobacterales</taxon>
        <taxon>Roseomonadaceae</taxon>
        <taxon>Dankookia</taxon>
    </lineage>
</organism>
<evidence type="ECO:0000313" key="2">
    <source>
        <dbReference type="Proteomes" id="UP000295096"/>
    </source>
</evidence>
<dbReference type="AlphaFoldDB" id="A0A4R5Q7Z5"/>
<evidence type="ECO:0008006" key="3">
    <source>
        <dbReference type="Google" id="ProtNLM"/>
    </source>
</evidence>
<gene>
    <name evidence="1" type="ORF">E2C06_32770</name>
</gene>
<sequence>MDFPSDEVRFAAMLAESGMRVPPEQLPSLLEGYRHMLRLIAVLGAPATLEAEPALTFTPDQR</sequence>
<dbReference type="OrthoDB" id="9856450at2"/>
<keyword evidence="2" id="KW-1185">Reference proteome</keyword>
<dbReference type="Proteomes" id="UP000295096">
    <property type="component" value="Unassembled WGS sequence"/>
</dbReference>
<reference evidence="1 2" key="1">
    <citation type="journal article" date="2016" name="J. Microbiol.">
        <title>Dankookia rubra gen. nov., sp. nov., an alphaproteobacterium isolated from sediment of a shallow stream.</title>
        <authorList>
            <person name="Kim W.H."/>
            <person name="Kim D.H."/>
            <person name="Kang K."/>
            <person name="Ahn T.Y."/>
        </authorList>
    </citation>
    <scope>NUCLEOTIDE SEQUENCE [LARGE SCALE GENOMIC DNA]</scope>
    <source>
        <strain evidence="1 2">JCM30602</strain>
    </source>
</reference>